<accession>A0AA38FXE0</accession>
<reference evidence="2 3" key="1">
    <citation type="journal article" date="2021" name="Nat. Plants">
        <title>The Taxus genome provides insights into paclitaxel biosynthesis.</title>
        <authorList>
            <person name="Xiong X."/>
            <person name="Gou J."/>
            <person name="Liao Q."/>
            <person name="Li Y."/>
            <person name="Zhou Q."/>
            <person name="Bi G."/>
            <person name="Li C."/>
            <person name="Du R."/>
            <person name="Wang X."/>
            <person name="Sun T."/>
            <person name="Guo L."/>
            <person name="Liang H."/>
            <person name="Lu P."/>
            <person name="Wu Y."/>
            <person name="Zhang Z."/>
            <person name="Ro D.K."/>
            <person name="Shang Y."/>
            <person name="Huang S."/>
            <person name="Yan J."/>
        </authorList>
    </citation>
    <scope>NUCLEOTIDE SEQUENCE [LARGE SCALE GENOMIC DNA]</scope>
    <source>
        <strain evidence="2">Ta-2019</strain>
    </source>
</reference>
<dbReference type="Proteomes" id="UP000824469">
    <property type="component" value="Unassembled WGS sequence"/>
</dbReference>
<feature type="region of interest" description="Disordered" evidence="1">
    <location>
        <begin position="1"/>
        <end position="33"/>
    </location>
</feature>
<feature type="compositionally biased region" description="Basic residues" evidence="1">
    <location>
        <begin position="150"/>
        <end position="160"/>
    </location>
</feature>
<keyword evidence="3" id="KW-1185">Reference proteome</keyword>
<proteinExistence type="predicted"/>
<organism evidence="2 3">
    <name type="scientific">Taxus chinensis</name>
    <name type="common">Chinese yew</name>
    <name type="synonym">Taxus wallichiana var. chinensis</name>
    <dbReference type="NCBI Taxonomy" id="29808"/>
    <lineage>
        <taxon>Eukaryota</taxon>
        <taxon>Viridiplantae</taxon>
        <taxon>Streptophyta</taxon>
        <taxon>Embryophyta</taxon>
        <taxon>Tracheophyta</taxon>
        <taxon>Spermatophyta</taxon>
        <taxon>Pinopsida</taxon>
        <taxon>Pinidae</taxon>
        <taxon>Conifers II</taxon>
        <taxon>Cupressales</taxon>
        <taxon>Taxaceae</taxon>
        <taxon>Taxus</taxon>
    </lineage>
</organism>
<gene>
    <name evidence="2" type="ORF">KI387_027091</name>
</gene>
<evidence type="ECO:0000313" key="3">
    <source>
        <dbReference type="Proteomes" id="UP000824469"/>
    </source>
</evidence>
<dbReference type="AlphaFoldDB" id="A0AA38FXE0"/>
<evidence type="ECO:0000313" key="2">
    <source>
        <dbReference type="EMBL" id="KAH9312056.1"/>
    </source>
</evidence>
<feature type="region of interest" description="Disordered" evidence="1">
    <location>
        <begin position="46"/>
        <end position="87"/>
    </location>
</feature>
<evidence type="ECO:0000256" key="1">
    <source>
        <dbReference type="SAM" id="MobiDB-lite"/>
    </source>
</evidence>
<feature type="non-terminal residue" evidence="2">
    <location>
        <position position="160"/>
    </location>
</feature>
<protein>
    <submittedName>
        <fullName evidence="2">Uncharacterized protein</fullName>
    </submittedName>
</protein>
<dbReference type="EMBL" id="JAHRHJ020000006">
    <property type="protein sequence ID" value="KAH9312056.1"/>
    <property type="molecule type" value="Genomic_DNA"/>
</dbReference>
<feature type="region of interest" description="Disordered" evidence="1">
    <location>
        <begin position="112"/>
        <end position="160"/>
    </location>
</feature>
<name>A0AA38FXE0_TAXCH</name>
<sequence>MEKIAKKNQARGQNHENRLSPSPGGPWDSWDVGARISRKAARWSMQHLGQLGRQDAWGVKSRTGRRNEENCLSLVSQSEGHPGQKYVKGTDRPVWCKAVHFGRAGEICPRQSRTVGPRVRGGREPAGSAETEDFHLGHPGQKYARDAKTRKSHQRIRTGH</sequence>
<comment type="caution">
    <text evidence="2">The sequence shown here is derived from an EMBL/GenBank/DDBJ whole genome shotgun (WGS) entry which is preliminary data.</text>
</comment>